<dbReference type="SUPFAM" id="SSF56112">
    <property type="entry name" value="Protein kinase-like (PK-like)"/>
    <property type="match status" value="2"/>
</dbReference>
<keyword evidence="4" id="KW-0808">Transferase</keyword>
<dbReference type="Gene3D" id="1.10.510.10">
    <property type="entry name" value="Transferase(Phosphotransferase) domain 1"/>
    <property type="match status" value="2"/>
</dbReference>
<dbReference type="InterPro" id="IPR008271">
    <property type="entry name" value="Ser/Thr_kinase_AS"/>
</dbReference>
<dbReference type="Gene3D" id="3.30.200.20">
    <property type="entry name" value="Phosphorylase Kinase, domain 1"/>
    <property type="match status" value="2"/>
</dbReference>
<accession>A0ABQ8MB88</accession>
<feature type="domain" description="Protein kinase" evidence="12">
    <location>
        <begin position="451"/>
        <end position="707"/>
    </location>
</feature>
<comment type="catalytic activity">
    <reaction evidence="8">
        <text>L-threonyl-[protein] + ATP = O-phospho-L-threonyl-[protein] + ADP + H(+)</text>
        <dbReference type="Rhea" id="RHEA:46608"/>
        <dbReference type="Rhea" id="RHEA-COMP:11060"/>
        <dbReference type="Rhea" id="RHEA-COMP:11605"/>
        <dbReference type="ChEBI" id="CHEBI:15378"/>
        <dbReference type="ChEBI" id="CHEBI:30013"/>
        <dbReference type="ChEBI" id="CHEBI:30616"/>
        <dbReference type="ChEBI" id="CHEBI:61977"/>
        <dbReference type="ChEBI" id="CHEBI:456216"/>
        <dbReference type="EC" id="2.7.11.1"/>
    </reaction>
</comment>
<feature type="binding site" evidence="10">
    <location>
        <position position="480"/>
    </location>
    <ligand>
        <name>ATP</name>
        <dbReference type="ChEBI" id="CHEBI:30616"/>
    </ligand>
</feature>
<gene>
    <name evidence="13" type="ORF">H4Q32_022721</name>
</gene>
<dbReference type="PROSITE" id="PS00107">
    <property type="entry name" value="PROTEIN_KINASE_ATP"/>
    <property type="match status" value="1"/>
</dbReference>
<dbReference type="PROSITE" id="PS50011">
    <property type="entry name" value="PROTEIN_KINASE_DOM"/>
    <property type="match status" value="2"/>
</dbReference>
<dbReference type="Pfam" id="PF00069">
    <property type="entry name" value="Pkinase"/>
    <property type="match status" value="2"/>
</dbReference>
<proteinExistence type="inferred from homology"/>
<evidence type="ECO:0000256" key="7">
    <source>
        <dbReference type="ARBA" id="ARBA00022840"/>
    </source>
</evidence>
<sequence length="1002" mass="110970">MESTHSVYNVTKARPNWPNRDSIAIKSREVDDGDPLVDSSPEEPITSHSSDDWSDNVILGDLSEWRADVLHALNGVMSKFKDDSLQTPAHVASDLSVDVPQVPVHAAVECGVNDFPKNTVCVTPDCSVDVPETICPTTDCTVDVPKTAVCVTSDCSVDVPKTVYPTTDSNVDVRKTAVCVTPDCSVDVPKTVCPTSDCTVDVPKTTVCVAPDCSVDVPETVCPTSDCTDDVPKTTVCVAPDCSVDVPKTVDPTTDYSVDVRKTTVCVTPDCSVDVPKTVCPTTDCTVDVPKTTVCVAPDCSVDVPETVCVDFSQAAVYATSDSEDVAPPAEFYVEPDSEDVVPPAEFYAESDSQDEAPLVEFYAEPKSIDEAPPVFHAEPESEDEAPPSKFYSELGSADDAPPAVFCAEPGRNAAVPQAPVCETEDTSVSPQSNQLQNNNLKIIEINSESYEIGTQLGQGGFGTVYAATRLKDGLQVAVKIASRRDTKSIRIDGYPKPVPLEVALLIQATQGTRVPEIIQLLDWEDLRDHYRMVLERPIPCQSLYDFIRSYNGTIEEDLARIIMRQAVTAAQTCCRHGVLHRDIKPENFLITLDKLELKLIDFGCGEILTNKAYRLYAGTHNRVQSTRVYHDRDVPRGASNSVVTRVLLFIILCKKFPQRQDLWNINENIWTKKGLSEECCNFICCCMQLDPKKRIELEKLSLHKWLKITDTESDKTAVIDVHSSIYEVGIQLSARFGTVYAATRLSDDVQVAVKFVSKKNKKLLNIACYPKPVPLELALLARANEGPRVPEIIQLLDWQEESEHYVMILERVVPSEDLDWFVLSQMTEIQENMAWVIMRQVTTAAQMCCRRGVLHRDLTPESFQINPDTLELKLINFGCGEILTDAAYTSFTGAEQYCPPEYLITGEYHGKPATVWSLGIFLFTRRTGPPTKPGFSQGFFLHLSPMEFWFLAAVASGLLMRNSWHSLFSCRRLSKALQYCGRPFWIEGELPVFVVRPHALN</sequence>
<keyword evidence="3" id="KW-0723">Serine/threonine-protein kinase</keyword>
<dbReference type="EC" id="2.7.11.1" evidence="2"/>
<organism evidence="13 14">
    <name type="scientific">Labeo rohita</name>
    <name type="common">Indian major carp</name>
    <name type="synonym">Cyprinus rohita</name>
    <dbReference type="NCBI Taxonomy" id="84645"/>
    <lineage>
        <taxon>Eukaryota</taxon>
        <taxon>Metazoa</taxon>
        <taxon>Chordata</taxon>
        <taxon>Craniata</taxon>
        <taxon>Vertebrata</taxon>
        <taxon>Euteleostomi</taxon>
        <taxon>Actinopterygii</taxon>
        <taxon>Neopterygii</taxon>
        <taxon>Teleostei</taxon>
        <taxon>Ostariophysi</taxon>
        <taxon>Cypriniformes</taxon>
        <taxon>Cyprinidae</taxon>
        <taxon>Labeoninae</taxon>
        <taxon>Labeonini</taxon>
        <taxon>Labeo</taxon>
    </lineage>
</organism>
<keyword evidence="6 13" id="KW-0418">Kinase</keyword>
<evidence type="ECO:0000259" key="12">
    <source>
        <dbReference type="PROSITE" id="PS50011"/>
    </source>
</evidence>
<dbReference type="InterPro" id="IPR051138">
    <property type="entry name" value="PIM_Ser/Thr_kinase"/>
</dbReference>
<feature type="region of interest" description="Disordered" evidence="11">
    <location>
        <begin position="1"/>
        <end position="53"/>
    </location>
</feature>
<dbReference type="InterPro" id="IPR017441">
    <property type="entry name" value="Protein_kinase_ATP_BS"/>
</dbReference>
<evidence type="ECO:0000256" key="3">
    <source>
        <dbReference type="ARBA" id="ARBA00022527"/>
    </source>
</evidence>
<dbReference type="GO" id="GO:0016301">
    <property type="term" value="F:kinase activity"/>
    <property type="evidence" value="ECO:0007669"/>
    <property type="project" value="UniProtKB-KW"/>
</dbReference>
<keyword evidence="7 10" id="KW-0067">ATP-binding</keyword>
<evidence type="ECO:0000256" key="5">
    <source>
        <dbReference type="ARBA" id="ARBA00022741"/>
    </source>
</evidence>
<comment type="catalytic activity">
    <reaction evidence="9">
        <text>L-seryl-[protein] + ATP = O-phospho-L-seryl-[protein] + ADP + H(+)</text>
        <dbReference type="Rhea" id="RHEA:17989"/>
        <dbReference type="Rhea" id="RHEA-COMP:9863"/>
        <dbReference type="Rhea" id="RHEA-COMP:11604"/>
        <dbReference type="ChEBI" id="CHEBI:15378"/>
        <dbReference type="ChEBI" id="CHEBI:29999"/>
        <dbReference type="ChEBI" id="CHEBI:30616"/>
        <dbReference type="ChEBI" id="CHEBI:83421"/>
        <dbReference type="ChEBI" id="CHEBI:456216"/>
        <dbReference type="EC" id="2.7.11.1"/>
    </reaction>
</comment>
<dbReference type="InterPro" id="IPR000719">
    <property type="entry name" value="Prot_kinase_dom"/>
</dbReference>
<dbReference type="SMART" id="SM00220">
    <property type="entry name" value="S_TKc"/>
    <property type="match status" value="2"/>
</dbReference>
<evidence type="ECO:0000256" key="6">
    <source>
        <dbReference type="ARBA" id="ARBA00022777"/>
    </source>
</evidence>
<evidence type="ECO:0000313" key="13">
    <source>
        <dbReference type="EMBL" id="KAI2660113.1"/>
    </source>
</evidence>
<feature type="domain" description="Protein kinase" evidence="12">
    <location>
        <begin position="726"/>
        <end position="1002"/>
    </location>
</feature>
<reference evidence="13 14" key="1">
    <citation type="submission" date="2022-01" db="EMBL/GenBank/DDBJ databases">
        <title>A high-quality chromosome-level genome assembly of rohu carp, Labeo rohita.</title>
        <authorList>
            <person name="Arick M.A. II"/>
            <person name="Hsu C.-Y."/>
            <person name="Magbanua Z."/>
            <person name="Pechanova O."/>
            <person name="Grover C."/>
            <person name="Miller E."/>
            <person name="Thrash A."/>
            <person name="Ezzel L."/>
            <person name="Alam S."/>
            <person name="Benzie J."/>
            <person name="Hamilton M."/>
            <person name="Karsi A."/>
            <person name="Lawrence M.L."/>
            <person name="Peterson D.G."/>
        </authorList>
    </citation>
    <scope>NUCLEOTIDE SEQUENCE [LARGE SCALE GENOMIC DNA]</scope>
    <source>
        <strain evidence="14">BAU-BD-2019</strain>
        <tissue evidence="13">Blood</tissue>
    </source>
</reference>
<dbReference type="PANTHER" id="PTHR22984:SF11">
    <property type="entry name" value="AURORA KINASE-RELATED"/>
    <property type="match status" value="1"/>
</dbReference>
<comment type="caution">
    <text evidence="13">The sequence shown here is derived from an EMBL/GenBank/DDBJ whole genome shotgun (WGS) entry which is preliminary data.</text>
</comment>
<name>A0ABQ8MB88_LABRO</name>
<dbReference type="Proteomes" id="UP000830375">
    <property type="component" value="Unassembled WGS sequence"/>
</dbReference>
<keyword evidence="14" id="KW-1185">Reference proteome</keyword>
<evidence type="ECO:0000256" key="1">
    <source>
        <dbReference type="ARBA" id="ARBA00005505"/>
    </source>
</evidence>
<protein>
    <recommendedName>
        <fullName evidence="2">non-specific serine/threonine protein kinase</fullName>
        <ecNumber evidence="2">2.7.11.1</ecNumber>
    </recommendedName>
</protein>
<evidence type="ECO:0000256" key="11">
    <source>
        <dbReference type="SAM" id="MobiDB-lite"/>
    </source>
</evidence>
<evidence type="ECO:0000256" key="9">
    <source>
        <dbReference type="ARBA" id="ARBA00048679"/>
    </source>
</evidence>
<dbReference type="InterPro" id="IPR011009">
    <property type="entry name" value="Kinase-like_dom_sf"/>
</dbReference>
<dbReference type="EMBL" id="JACTAM010000010">
    <property type="protein sequence ID" value="KAI2660113.1"/>
    <property type="molecule type" value="Genomic_DNA"/>
</dbReference>
<evidence type="ECO:0000256" key="10">
    <source>
        <dbReference type="PROSITE-ProRule" id="PRU10141"/>
    </source>
</evidence>
<dbReference type="PROSITE" id="PS00108">
    <property type="entry name" value="PROTEIN_KINASE_ST"/>
    <property type="match status" value="1"/>
</dbReference>
<evidence type="ECO:0000256" key="2">
    <source>
        <dbReference type="ARBA" id="ARBA00012513"/>
    </source>
</evidence>
<evidence type="ECO:0000313" key="14">
    <source>
        <dbReference type="Proteomes" id="UP000830375"/>
    </source>
</evidence>
<dbReference type="PANTHER" id="PTHR22984">
    <property type="entry name" value="SERINE/THREONINE-PROTEIN KINASE PIM"/>
    <property type="match status" value="1"/>
</dbReference>
<comment type="similarity">
    <text evidence="1">Belongs to the protein kinase superfamily. CAMK Ser/Thr protein kinase family. PIM subfamily.</text>
</comment>
<evidence type="ECO:0000256" key="4">
    <source>
        <dbReference type="ARBA" id="ARBA00022679"/>
    </source>
</evidence>
<evidence type="ECO:0000256" key="8">
    <source>
        <dbReference type="ARBA" id="ARBA00047899"/>
    </source>
</evidence>
<keyword evidence="5 10" id="KW-0547">Nucleotide-binding</keyword>